<dbReference type="PANTHER" id="PTHR43427">
    <property type="entry name" value="CHLORIDE CHANNEL PROTEIN CLC-E"/>
    <property type="match status" value="1"/>
</dbReference>
<sequence>MAGKQSENKSGFAAYVKTFLKWVLYAGVIGIAVGILGSLFAMLINTSSGFFLEHNWIIWLLPAGGVLITLLYRWGKKSHDNGTDTVIQSVRNSDRIPAVMVPLIFISTLITRLFGGSVGTEGAAIQLGGGLSSSIGKWLHMNDQEEKIVIMCGISAGFSAVVGTPMTSIILAIELAGVGVMFYSAILPCTLSSIIAFGIAQMFHVDFPQYQVTGLPALDVVSCVQVILLAAMGGLVSILLCASLRTSKMLYQKAFPNKAIRAAAGGFIIVGLTYLVGSNLYNGDSLPLIGTAVANAAGGQEFLLKILFTVVTIGAGFKGGEIVPTLVIGATFGSFAGELMGLSPSFGAAIGLVSVFCGAINSPMTAFVIGIELFGANGALFYLIACALGYVCSGYFGLYPSQKIWFDKLSHKFIKKNAE</sequence>
<feature type="transmembrane region" description="Helical" evidence="5">
    <location>
        <begin position="22"/>
        <end position="44"/>
    </location>
</feature>
<reference evidence="6 7" key="1">
    <citation type="submission" date="2015-04" db="EMBL/GenBank/DDBJ databases">
        <title>Draft genome sequence of bacteremic isolate Catabacter hongkongensis type strain HKU16T.</title>
        <authorList>
            <person name="Lau S.K."/>
            <person name="Teng J.L."/>
            <person name="Huang Y."/>
            <person name="Curreem S.O."/>
            <person name="Tsui S.K."/>
            <person name="Woo P.C."/>
        </authorList>
    </citation>
    <scope>NUCLEOTIDE SEQUENCE [LARGE SCALE GENOMIC DNA]</scope>
    <source>
        <strain evidence="6 7">HKU16</strain>
    </source>
</reference>
<feature type="transmembrane region" description="Helical" evidence="5">
    <location>
        <begin position="349"/>
        <end position="373"/>
    </location>
</feature>
<dbReference type="PANTHER" id="PTHR43427:SF12">
    <property type="entry name" value="CHLORIDE TRANSPORTER"/>
    <property type="match status" value="1"/>
</dbReference>
<evidence type="ECO:0000313" key="6">
    <source>
        <dbReference type="EMBL" id="KKI51417.1"/>
    </source>
</evidence>
<dbReference type="InterPro" id="IPR050368">
    <property type="entry name" value="ClC-type_chloride_channel"/>
</dbReference>
<feature type="transmembrane region" description="Helical" evidence="5">
    <location>
        <begin position="259"/>
        <end position="277"/>
    </location>
</feature>
<feature type="transmembrane region" description="Helical" evidence="5">
    <location>
        <begin position="96"/>
        <end position="114"/>
    </location>
</feature>
<dbReference type="EMBL" id="LAYJ01000078">
    <property type="protein sequence ID" value="KKI51417.1"/>
    <property type="molecule type" value="Genomic_DNA"/>
</dbReference>
<dbReference type="GO" id="GO:0016020">
    <property type="term" value="C:membrane"/>
    <property type="evidence" value="ECO:0007669"/>
    <property type="project" value="UniProtKB-SubCell"/>
</dbReference>
<feature type="transmembrane region" description="Helical" evidence="5">
    <location>
        <begin position="379"/>
        <end position="398"/>
    </location>
</feature>
<evidence type="ECO:0000256" key="1">
    <source>
        <dbReference type="ARBA" id="ARBA00004141"/>
    </source>
</evidence>
<evidence type="ECO:0000256" key="5">
    <source>
        <dbReference type="SAM" id="Phobius"/>
    </source>
</evidence>
<dbReference type="Gene3D" id="1.10.3080.10">
    <property type="entry name" value="Clc chloride channel"/>
    <property type="match status" value="1"/>
</dbReference>
<evidence type="ECO:0000313" key="7">
    <source>
        <dbReference type="Proteomes" id="UP000034076"/>
    </source>
</evidence>
<protein>
    <submittedName>
        <fullName evidence="6">Chloride channel protein</fullName>
    </submittedName>
</protein>
<name>A0A0M2NLW2_9FIRM</name>
<dbReference type="SUPFAM" id="SSF81340">
    <property type="entry name" value="Clc chloride channel"/>
    <property type="match status" value="1"/>
</dbReference>
<dbReference type="InterPro" id="IPR001807">
    <property type="entry name" value="ClC"/>
</dbReference>
<comment type="subcellular location">
    <subcellularLocation>
        <location evidence="1">Membrane</location>
        <topology evidence="1">Multi-pass membrane protein</topology>
    </subcellularLocation>
</comment>
<dbReference type="OrthoDB" id="9767361at2"/>
<dbReference type="RefSeq" id="WP_046443093.1">
    <property type="nucleotide sequence ID" value="NZ_LAYJ01000078.1"/>
</dbReference>
<accession>A0A0M2NLW2</accession>
<organism evidence="6 7">
    <name type="scientific">Christensenella hongkongensis</name>
    <dbReference type="NCBI Taxonomy" id="270498"/>
    <lineage>
        <taxon>Bacteria</taxon>
        <taxon>Bacillati</taxon>
        <taxon>Bacillota</taxon>
        <taxon>Clostridia</taxon>
        <taxon>Christensenellales</taxon>
        <taxon>Christensenellaceae</taxon>
        <taxon>Christensenella</taxon>
    </lineage>
</organism>
<gene>
    <name evidence="6" type="ORF">CHK_1205</name>
</gene>
<dbReference type="STRING" id="270498.CHK_1205"/>
<dbReference type="Proteomes" id="UP000034076">
    <property type="component" value="Unassembled WGS sequence"/>
</dbReference>
<proteinExistence type="predicted"/>
<dbReference type="Pfam" id="PF00654">
    <property type="entry name" value="Voltage_CLC"/>
    <property type="match status" value="1"/>
</dbReference>
<feature type="transmembrane region" description="Helical" evidence="5">
    <location>
        <begin position="56"/>
        <end position="75"/>
    </location>
</feature>
<feature type="transmembrane region" description="Helical" evidence="5">
    <location>
        <begin position="180"/>
        <end position="204"/>
    </location>
</feature>
<keyword evidence="3 5" id="KW-1133">Transmembrane helix</keyword>
<keyword evidence="2 5" id="KW-0812">Transmembrane</keyword>
<dbReference type="GO" id="GO:0015108">
    <property type="term" value="F:chloride transmembrane transporter activity"/>
    <property type="evidence" value="ECO:0007669"/>
    <property type="project" value="InterPro"/>
</dbReference>
<keyword evidence="4 5" id="KW-0472">Membrane</keyword>
<evidence type="ECO:0000256" key="3">
    <source>
        <dbReference type="ARBA" id="ARBA00022989"/>
    </source>
</evidence>
<feature type="transmembrane region" description="Helical" evidence="5">
    <location>
        <begin position="148"/>
        <end position="173"/>
    </location>
</feature>
<evidence type="ECO:0000256" key="4">
    <source>
        <dbReference type="ARBA" id="ARBA00023136"/>
    </source>
</evidence>
<dbReference type="AlphaFoldDB" id="A0A0M2NLW2"/>
<comment type="caution">
    <text evidence="6">The sequence shown here is derived from an EMBL/GenBank/DDBJ whole genome shotgun (WGS) entry which is preliminary data.</text>
</comment>
<dbReference type="InterPro" id="IPR014743">
    <property type="entry name" value="Cl-channel_core"/>
</dbReference>
<evidence type="ECO:0000256" key="2">
    <source>
        <dbReference type="ARBA" id="ARBA00022692"/>
    </source>
</evidence>
<feature type="transmembrane region" description="Helical" evidence="5">
    <location>
        <begin position="224"/>
        <end position="247"/>
    </location>
</feature>
<keyword evidence="7" id="KW-1185">Reference proteome</keyword>